<protein>
    <recommendedName>
        <fullName evidence="4">FAD-binding PCMH-type domain-containing protein</fullName>
    </recommendedName>
</protein>
<dbReference type="PANTHER" id="PTHR46568">
    <property type="entry name" value="ALKYLDIHYDROXYACETONEPHOSPHATE SYNTHASE, PEROXISOMAL"/>
    <property type="match status" value="1"/>
</dbReference>
<dbReference type="InterPro" id="IPR006094">
    <property type="entry name" value="Oxid_FAD_bind_N"/>
</dbReference>
<dbReference type="SUPFAM" id="SSF55103">
    <property type="entry name" value="FAD-linked oxidases, C-terminal domain"/>
    <property type="match status" value="1"/>
</dbReference>
<dbReference type="InterPro" id="IPR004113">
    <property type="entry name" value="FAD-bd_oxidored_4_C"/>
</dbReference>
<dbReference type="InterPro" id="IPR016171">
    <property type="entry name" value="Vanillyl_alc_oxidase_C-sub2"/>
</dbReference>
<reference evidence="5" key="1">
    <citation type="submission" date="2018-05" db="EMBL/GenBank/DDBJ databases">
        <authorList>
            <person name="Lanie J.A."/>
            <person name="Ng W.-L."/>
            <person name="Kazmierczak K.M."/>
            <person name="Andrzejewski T.M."/>
            <person name="Davidsen T.M."/>
            <person name="Wayne K.J."/>
            <person name="Tettelin H."/>
            <person name="Glass J.I."/>
            <person name="Rusch D."/>
            <person name="Podicherti R."/>
            <person name="Tsui H.-C.T."/>
            <person name="Winkler M.E."/>
        </authorList>
    </citation>
    <scope>NUCLEOTIDE SEQUENCE</scope>
</reference>
<dbReference type="Gene3D" id="3.30.70.3450">
    <property type="match status" value="1"/>
</dbReference>
<dbReference type="GO" id="GO:0005777">
    <property type="term" value="C:peroxisome"/>
    <property type="evidence" value="ECO:0007669"/>
    <property type="project" value="UniProtKB-ARBA"/>
</dbReference>
<dbReference type="Gene3D" id="1.10.45.10">
    <property type="entry name" value="Vanillyl-alcohol Oxidase, Chain A, domain 4"/>
    <property type="match status" value="1"/>
</dbReference>
<dbReference type="Pfam" id="PF01565">
    <property type="entry name" value="FAD_binding_4"/>
    <property type="match status" value="1"/>
</dbReference>
<keyword evidence="3" id="KW-0274">FAD</keyword>
<dbReference type="Gene3D" id="3.30.43.10">
    <property type="entry name" value="Uridine Diphospho-n-acetylenolpyruvylglucosamine Reductase, domain 2"/>
    <property type="match status" value="1"/>
</dbReference>
<sequence length="532" mass="60194">YVEEMLEVKIDPEDMLKQNEDMPIGPSNINEQFVERIKGTFSDDRYTFADDDRLIHSHGQTTSDEVYKVLYSRIDSTVDMVFYIESEKDASKLIQLAEEFDVCLVPFGGGTSVSNALQIPKNENRMIVAIDTRRMNSIEWINEEDRRVCAQSGITGSRLEELLEEKGFTVGHEPDSIELSTLGGWIATNASGMKKNRYGNIEDIVENVTMITPKGDIDQVEPLTRASIGMKPQNLLFGSEGNFGIITKATLKIHKLPEVQKFNSAVFPNWRTGVDFMYDLSHTNFIPASARLVDNVQFRFGQTLKARPKGLEKLIENIKKFMVLNIKGFDPYQMVAATFKMEGSREEVDYQEKNIARLTKKHGGLVGGAENGKRGYMLTFAIAYVRDFLTDYKVIGETMETSVPWSKIHQVCEAATKRLFDLHEQHGIPGRPYMSYRIPQIYHTGVCIYFMLGMSVKDVENAADLFSSIEHSIREAIMENGGSISHHHGVGKLRKDFMQDTISPASIDLLKQVKRSHDPKNIFGIQNNVFTD</sequence>
<evidence type="ECO:0000256" key="3">
    <source>
        <dbReference type="ARBA" id="ARBA00022827"/>
    </source>
</evidence>
<dbReference type="InterPro" id="IPR016166">
    <property type="entry name" value="FAD-bd_PCMH"/>
</dbReference>
<dbReference type="GO" id="GO:0008611">
    <property type="term" value="P:ether lipid biosynthetic process"/>
    <property type="evidence" value="ECO:0007669"/>
    <property type="project" value="UniProtKB-UniPathway"/>
</dbReference>
<dbReference type="InterPro" id="IPR025650">
    <property type="entry name" value="Alkyl-DHAP_Synthase"/>
</dbReference>
<gene>
    <name evidence="5" type="ORF">METZ01_LOCUS42033</name>
</gene>
<keyword evidence="2" id="KW-0285">Flavoprotein</keyword>
<dbReference type="GO" id="GO:0008609">
    <property type="term" value="F:alkylglycerone-phosphate synthase activity"/>
    <property type="evidence" value="ECO:0007669"/>
    <property type="project" value="InterPro"/>
</dbReference>
<proteinExistence type="inferred from homology"/>
<dbReference type="Gene3D" id="3.30.300.330">
    <property type="match status" value="1"/>
</dbReference>
<organism evidence="5">
    <name type="scientific">marine metagenome</name>
    <dbReference type="NCBI Taxonomy" id="408172"/>
    <lineage>
        <taxon>unclassified sequences</taxon>
        <taxon>metagenomes</taxon>
        <taxon>ecological metagenomes</taxon>
    </lineage>
</organism>
<dbReference type="SUPFAM" id="SSF56176">
    <property type="entry name" value="FAD-binding/transporter-associated domain-like"/>
    <property type="match status" value="1"/>
</dbReference>
<evidence type="ECO:0000256" key="2">
    <source>
        <dbReference type="ARBA" id="ARBA00022630"/>
    </source>
</evidence>
<dbReference type="InterPro" id="IPR036318">
    <property type="entry name" value="FAD-bd_PCMH-like_sf"/>
</dbReference>
<dbReference type="Pfam" id="PF02913">
    <property type="entry name" value="FAD-oxidase_C"/>
    <property type="match status" value="1"/>
</dbReference>
<dbReference type="InterPro" id="IPR016167">
    <property type="entry name" value="FAD-bd_PCMH_sub1"/>
</dbReference>
<dbReference type="PANTHER" id="PTHR46568:SF1">
    <property type="entry name" value="ALKYLDIHYDROXYACETONEPHOSPHATE SYNTHASE, PEROXISOMAL"/>
    <property type="match status" value="1"/>
</dbReference>
<dbReference type="UniPathway" id="UPA00781"/>
<dbReference type="EMBL" id="UINC01001807">
    <property type="protein sequence ID" value="SUZ89179.1"/>
    <property type="molecule type" value="Genomic_DNA"/>
</dbReference>
<dbReference type="InterPro" id="IPR016164">
    <property type="entry name" value="FAD-linked_Oxase-like_C"/>
</dbReference>
<accession>A0A381RE59</accession>
<evidence type="ECO:0000256" key="1">
    <source>
        <dbReference type="ARBA" id="ARBA00008000"/>
    </source>
</evidence>
<dbReference type="PROSITE" id="PS51387">
    <property type="entry name" value="FAD_PCMH"/>
    <property type="match status" value="1"/>
</dbReference>
<evidence type="ECO:0000313" key="5">
    <source>
        <dbReference type="EMBL" id="SUZ89179.1"/>
    </source>
</evidence>
<name>A0A381RE59_9ZZZZ</name>
<feature type="domain" description="FAD-binding PCMH-type" evidence="4">
    <location>
        <begin position="74"/>
        <end position="256"/>
    </location>
</feature>
<dbReference type="AlphaFoldDB" id="A0A381RE59"/>
<dbReference type="InterPro" id="IPR016169">
    <property type="entry name" value="FAD-bd_PCMH_sub2"/>
</dbReference>
<feature type="non-terminal residue" evidence="5">
    <location>
        <position position="1"/>
    </location>
</feature>
<dbReference type="Gene3D" id="3.30.465.10">
    <property type="match status" value="1"/>
</dbReference>
<comment type="similarity">
    <text evidence="1">Belongs to the FAD-binding oxidoreductase/transferase type 4 family.</text>
</comment>
<evidence type="ECO:0000259" key="4">
    <source>
        <dbReference type="PROSITE" id="PS51387"/>
    </source>
</evidence>
<dbReference type="GO" id="GO:0071949">
    <property type="term" value="F:FAD binding"/>
    <property type="evidence" value="ECO:0007669"/>
    <property type="project" value="InterPro"/>
</dbReference>